<dbReference type="SUPFAM" id="SSF53474">
    <property type="entry name" value="alpha/beta-Hydrolases"/>
    <property type="match status" value="1"/>
</dbReference>
<keyword evidence="2" id="KW-0443">Lipid metabolism</keyword>
<dbReference type="Gene3D" id="3.40.50.1820">
    <property type="entry name" value="alpha/beta hydrolase"/>
    <property type="match status" value="1"/>
</dbReference>
<evidence type="ECO:0000313" key="5">
    <source>
        <dbReference type="EMBL" id="KAJ1531381.1"/>
    </source>
</evidence>
<dbReference type="InterPro" id="IPR006693">
    <property type="entry name" value="AB_hydrolase_lipase"/>
</dbReference>
<name>A0AAV7XXZ0_9NEOP</name>
<feature type="domain" description="AB hydrolase-1" evidence="3">
    <location>
        <begin position="90"/>
        <end position="194"/>
    </location>
</feature>
<comment type="caution">
    <text evidence="5">The sequence shown here is derived from an EMBL/GenBank/DDBJ whole genome shotgun (WGS) entry which is preliminary data.</text>
</comment>
<dbReference type="PANTHER" id="PTHR11005">
    <property type="entry name" value="LYSOSOMAL ACID LIPASE-RELATED"/>
    <property type="match status" value="1"/>
</dbReference>
<dbReference type="InterPro" id="IPR029058">
    <property type="entry name" value="AB_hydrolase_fold"/>
</dbReference>
<keyword evidence="1" id="KW-0442">Lipid degradation</keyword>
<proteinExistence type="predicted"/>
<dbReference type="AlphaFoldDB" id="A0AAV7XXZ0"/>
<keyword evidence="6" id="KW-1185">Reference proteome</keyword>
<evidence type="ECO:0000259" key="4">
    <source>
        <dbReference type="Pfam" id="PF04083"/>
    </source>
</evidence>
<dbReference type="GO" id="GO:0016042">
    <property type="term" value="P:lipid catabolic process"/>
    <property type="evidence" value="ECO:0007669"/>
    <property type="project" value="UniProtKB-KW"/>
</dbReference>
<evidence type="ECO:0000313" key="6">
    <source>
        <dbReference type="Proteomes" id="UP001075354"/>
    </source>
</evidence>
<accession>A0AAV7XXZ0</accession>
<dbReference type="InterPro" id="IPR000073">
    <property type="entry name" value="AB_hydrolase_1"/>
</dbReference>
<sequence>MLKNAHNCVQNCAQYEQFSEFVWCGPQAEILQWLGYPSEVHRTTTEDGYVLQLDRIPRHGRPAVFLANQMAGSASAYLVLGKGRALGCVLYDAGFDVWLGNFRGTQFSLGHRTLSAKQDKFWDFGWHENGALDNPAMMEYVLRHTGQPQLVFVGHSMGGTTLLVTADARPALLPRVRAAFLLAPAAFMGRTRERSLLALHRVANATQVSAARSNDQH</sequence>
<dbReference type="Pfam" id="PF04083">
    <property type="entry name" value="Abhydro_lipase"/>
    <property type="match status" value="1"/>
</dbReference>
<dbReference type="Pfam" id="PF00561">
    <property type="entry name" value="Abhydrolase_1"/>
    <property type="match status" value="1"/>
</dbReference>
<organism evidence="5 6">
    <name type="scientific">Megalurothrips usitatus</name>
    <name type="common">bean blossom thrips</name>
    <dbReference type="NCBI Taxonomy" id="439358"/>
    <lineage>
        <taxon>Eukaryota</taxon>
        <taxon>Metazoa</taxon>
        <taxon>Ecdysozoa</taxon>
        <taxon>Arthropoda</taxon>
        <taxon>Hexapoda</taxon>
        <taxon>Insecta</taxon>
        <taxon>Pterygota</taxon>
        <taxon>Neoptera</taxon>
        <taxon>Paraneoptera</taxon>
        <taxon>Thysanoptera</taxon>
        <taxon>Terebrantia</taxon>
        <taxon>Thripoidea</taxon>
        <taxon>Thripidae</taxon>
        <taxon>Megalurothrips</taxon>
    </lineage>
</organism>
<reference evidence="5" key="1">
    <citation type="submission" date="2022-12" db="EMBL/GenBank/DDBJ databases">
        <title>Chromosome-level genome assembly of the bean flower thrips Megalurothrips usitatus.</title>
        <authorList>
            <person name="Ma L."/>
            <person name="Liu Q."/>
            <person name="Li H."/>
            <person name="Cai W."/>
        </authorList>
    </citation>
    <scope>NUCLEOTIDE SEQUENCE</scope>
    <source>
        <strain evidence="5">Cailab_2022a</strain>
    </source>
</reference>
<evidence type="ECO:0000259" key="3">
    <source>
        <dbReference type="Pfam" id="PF00561"/>
    </source>
</evidence>
<evidence type="ECO:0000256" key="1">
    <source>
        <dbReference type="ARBA" id="ARBA00022963"/>
    </source>
</evidence>
<dbReference type="EMBL" id="JAPTSV010000001">
    <property type="protein sequence ID" value="KAJ1531381.1"/>
    <property type="molecule type" value="Genomic_DNA"/>
</dbReference>
<feature type="domain" description="Partial AB-hydrolase lipase" evidence="4">
    <location>
        <begin position="29"/>
        <end position="61"/>
    </location>
</feature>
<protein>
    <submittedName>
        <fullName evidence="5">Uncharacterized protein</fullName>
    </submittedName>
</protein>
<dbReference type="Proteomes" id="UP001075354">
    <property type="component" value="Chromosome 1"/>
</dbReference>
<evidence type="ECO:0000256" key="2">
    <source>
        <dbReference type="ARBA" id="ARBA00023098"/>
    </source>
</evidence>
<gene>
    <name evidence="5" type="ORF">ONE63_000062</name>
</gene>